<evidence type="ECO:0000259" key="9">
    <source>
        <dbReference type="Pfam" id="PF16916"/>
    </source>
</evidence>
<name>A0A948RVD2_UNCEI</name>
<evidence type="ECO:0000256" key="7">
    <source>
        <dbReference type="SAM" id="Phobius"/>
    </source>
</evidence>
<feature type="transmembrane region" description="Helical" evidence="7">
    <location>
        <begin position="98"/>
        <end position="116"/>
    </location>
</feature>
<dbReference type="InterPro" id="IPR050291">
    <property type="entry name" value="CDF_Transporter"/>
</dbReference>
<evidence type="ECO:0000256" key="1">
    <source>
        <dbReference type="ARBA" id="ARBA00004141"/>
    </source>
</evidence>
<dbReference type="InterPro" id="IPR058533">
    <property type="entry name" value="Cation_efflux_TM"/>
</dbReference>
<keyword evidence="4 7" id="KW-0812">Transmembrane</keyword>
<comment type="caution">
    <text evidence="10">The sequence shown here is derived from an EMBL/GenBank/DDBJ whole genome shotgun (WGS) entry which is preliminary data.</text>
</comment>
<keyword evidence="3" id="KW-0813">Transport</keyword>
<dbReference type="NCBIfam" id="TIGR01297">
    <property type="entry name" value="CDF"/>
    <property type="match status" value="1"/>
</dbReference>
<dbReference type="GO" id="GO:0016020">
    <property type="term" value="C:membrane"/>
    <property type="evidence" value="ECO:0007669"/>
    <property type="project" value="UniProtKB-SubCell"/>
</dbReference>
<reference evidence="10" key="1">
    <citation type="submission" date="2021-05" db="EMBL/GenBank/DDBJ databases">
        <title>Energy efficiency and biological interactions define the core microbiome of deep oligotrophic groundwater.</title>
        <authorList>
            <person name="Mehrshad M."/>
            <person name="Lopez-Fernandez M."/>
            <person name="Bell E."/>
            <person name="Bernier-Latmani R."/>
            <person name="Bertilsson S."/>
            <person name="Dopson M."/>
        </authorList>
    </citation>
    <scope>NUCLEOTIDE SEQUENCE</scope>
    <source>
        <strain evidence="10">Modern_marine.mb.64</strain>
    </source>
</reference>
<dbReference type="FunFam" id="1.20.1510.10:FF:000006">
    <property type="entry name" value="Divalent cation efflux transporter"/>
    <property type="match status" value="1"/>
</dbReference>
<feature type="domain" description="Cation efflux protein cytoplasmic" evidence="9">
    <location>
        <begin position="321"/>
        <end position="386"/>
    </location>
</feature>
<dbReference type="EMBL" id="JAHJDP010000074">
    <property type="protein sequence ID" value="MBU2691715.1"/>
    <property type="molecule type" value="Genomic_DNA"/>
</dbReference>
<evidence type="ECO:0000256" key="3">
    <source>
        <dbReference type="ARBA" id="ARBA00022448"/>
    </source>
</evidence>
<dbReference type="SUPFAM" id="SSF161111">
    <property type="entry name" value="Cation efflux protein transmembrane domain-like"/>
    <property type="match status" value="1"/>
</dbReference>
<dbReference type="InterPro" id="IPR002524">
    <property type="entry name" value="Cation_efflux"/>
</dbReference>
<dbReference type="InterPro" id="IPR027469">
    <property type="entry name" value="Cation_efflux_TMD_sf"/>
</dbReference>
<dbReference type="SUPFAM" id="SSF160240">
    <property type="entry name" value="Cation efflux protein cytoplasmic domain-like"/>
    <property type="match status" value="2"/>
</dbReference>
<evidence type="ECO:0000313" key="11">
    <source>
        <dbReference type="Proteomes" id="UP000777784"/>
    </source>
</evidence>
<feature type="transmembrane region" description="Helical" evidence="7">
    <location>
        <begin position="26"/>
        <end position="44"/>
    </location>
</feature>
<feature type="domain" description="Cation efflux protein transmembrane" evidence="8">
    <location>
        <begin position="32"/>
        <end position="224"/>
    </location>
</feature>
<dbReference type="Gene3D" id="3.30.70.1350">
    <property type="entry name" value="Cation efflux protein, cytoplasmic domain"/>
    <property type="match status" value="2"/>
</dbReference>
<gene>
    <name evidence="10" type="ORF">KJ970_12385</name>
</gene>
<evidence type="ECO:0000256" key="4">
    <source>
        <dbReference type="ARBA" id="ARBA00022692"/>
    </source>
</evidence>
<dbReference type="Pfam" id="PF01545">
    <property type="entry name" value="Cation_efflux"/>
    <property type="match status" value="1"/>
</dbReference>
<evidence type="ECO:0000313" key="10">
    <source>
        <dbReference type="EMBL" id="MBU2691715.1"/>
    </source>
</evidence>
<keyword evidence="6 7" id="KW-0472">Membrane</keyword>
<dbReference type="AlphaFoldDB" id="A0A948RVD2"/>
<evidence type="ECO:0000256" key="6">
    <source>
        <dbReference type="ARBA" id="ARBA00023136"/>
    </source>
</evidence>
<evidence type="ECO:0000259" key="8">
    <source>
        <dbReference type="Pfam" id="PF01545"/>
    </source>
</evidence>
<keyword evidence="5 7" id="KW-1133">Transmembrane helix</keyword>
<feature type="transmembrane region" description="Helical" evidence="7">
    <location>
        <begin position="128"/>
        <end position="145"/>
    </location>
</feature>
<dbReference type="InterPro" id="IPR027470">
    <property type="entry name" value="Cation_efflux_CTD"/>
</dbReference>
<sequence length="392" mass="43653">MLTKRLVNRFAGPEDPVKNPEFRTRVGILEGWVGVIVNIILFLIKGAMGVMSGSIALIADAIHTLADMATSIVVIVGFRIARKPFDEEHPFGHGRAETIATLVVAVLLIVAGVEFLRSSIERLIHPRILNISWFMLGILFVTLVIKEWLARFSRKLGRQIGSDALEADFWHHRTDSIATGLVIVSFILARFGVLWVDGVAGIGVSIIIVWTGFTIGRRSVSHLLGEAPTDEEVEDIRRTALAVDGVEGVHDIIVHRYGESEVISLHIEVDSNEDPMDLHTISEIVENRISQGKPRLVVAHIDPVNRDHPHYEAIRRLLDTAVAEDSRCESFHDLRIIGSAEHFNVLFDIAVPSHLGKKEEHSLKAKITSLLEKRFPGIGVIIEIEPMFVQRH</sequence>
<feature type="domain" description="Cation efflux protein cytoplasmic" evidence="9">
    <location>
        <begin position="228"/>
        <end position="303"/>
    </location>
</feature>
<dbReference type="InterPro" id="IPR036837">
    <property type="entry name" value="Cation_efflux_CTD_sf"/>
</dbReference>
<evidence type="ECO:0000256" key="5">
    <source>
        <dbReference type="ARBA" id="ARBA00022989"/>
    </source>
</evidence>
<proteinExistence type="inferred from homology"/>
<protein>
    <submittedName>
        <fullName evidence="10">Cation diffusion facilitator family transporter</fullName>
    </submittedName>
</protein>
<dbReference type="PANTHER" id="PTHR43840">
    <property type="entry name" value="MITOCHONDRIAL METAL TRANSPORTER 1-RELATED"/>
    <property type="match status" value="1"/>
</dbReference>
<dbReference type="Pfam" id="PF16916">
    <property type="entry name" value="ZT_dimer"/>
    <property type="match status" value="2"/>
</dbReference>
<dbReference type="GO" id="GO:0008324">
    <property type="term" value="F:monoatomic cation transmembrane transporter activity"/>
    <property type="evidence" value="ECO:0007669"/>
    <property type="project" value="InterPro"/>
</dbReference>
<dbReference type="Proteomes" id="UP000777784">
    <property type="component" value="Unassembled WGS sequence"/>
</dbReference>
<feature type="transmembrane region" description="Helical" evidence="7">
    <location>
        <begin position="177"/>
        <end position="210"/>
    </location>
</feature>
<dbReference type="Gene3D" id="1.20.1510.10">
    <property type="entry name" value="Cation efflux protein transmembrane domain"/>
    <property type="match status" value="1"/>
</dbReference>
<evidence type="ECO:0000256" key="2">
    <source>
        <dbReference type="ARBA" id="ARBA00008114"/>
    </source>
</evidence>
<organism evidence="10 11">
    <name type="scientific">Eiseniibacteriota bacterium</name>
    <dbReference type="NCBI Taxonomy" id="2212470"/>
    <lineage>
        <taxon>Bacteria</taxon>
        <taxon>Candidatus Eiseniibacteriota</taxon>
    </lineage>
</organism>
<comment type="subcellular location">
    <subcellularLocation>
        <location evidence="1">Membrane</location>
        <topology evidence="1">Multi-pass membrane protein</topology>
    </subcellularLocation>
</comment>
<feature type="transmembrane region" description="Helical" evidence="7">
    <location>
        <begin position="56"/>
        <end position="78"/>
    </location>
</feature>
<accession>A0A948RVD2</accession>
<comment type="similarity">
    <text evidence="2">Belongs to the cation diffusion facilitator (CDF) transporter (TC 2.A.4) family.</text>
</comment>
<dbReference type="PANTHER" id="PTHR43840:SF15">
    <property type="entry name" value="MITOCHONDRIAL METAL TRANSPORTER 1-RELATED"/>
    <property type="match status" value="1"/>
</dbReference>